<evidence type="ECO:0000313" key="1">
    <source>
        <dbReference type="EMBL" id="MEU6804586.1"/>
    </source>
</evidence>
<accession>A0ABV3B6Z1</accession>
<gene>
    <name evidence="1" type="ORF">ABZ931_26780</name>
</gene>
<dbReference type="EMBL" id="JBEYXT010000148">
    <property type="protein sequence ID" value="MEU6804586.1"/>
    <property type="molecule type" value="Genomic_DNA"/>
</dbReference>
<proteinExistence type="predicted"/>
<comment type="caution">
    <text evidence="1">The sequence shown here is derived from an EMBL/GenBank/DDBJ whole genome shotgun (WGS) entry which is preliminary data.</text>
</comment>
<keyword evidence="2" id="KW-1185">Reference proteome</keyword>
<reference evidence="1 2" key="1">
    <citation type="submission" date="2024-06" db="EMBL/GenBank/DDBJ databases">
        <title>The Natural Products Discovery Center: Release of the First 8490 Sequenced Strains for Exploring Actinobacteria Biosynthetic Diversity.</title>
        <authorList>
            <person name="Kalkreuter E."/>
            <person name="Kautsar S.A."/>
            <person name="Yang D."/>
            <person name="Bader C.D."/>
            <person name="Teijaro C.N."/>
            <person name="Fluegel L."/>
            <person name="Davis C.M."/>
            <person name="Simpson J.R."/>
            <person name="Lauterbach L."/>
            <person name="Steele A.D."/>
            <person name="Gui C."/>
            <person name="Meng S."/>
            <person name="Li G."/>
            <person name="Viehrig K."/>
            <person name="Ye F."/>
            <person name="Su P."/>
            <person name="Kiefer A.F."/>
            <person name="Nichols A."/>
            <person name="Cepeda A.J."/>
            <person name="Yan W."/>
            <person name="Fan B."/>
            <person name="Jiang Y."/>
            <person name="Adhikari A."/>
            <person name="Zheng C.-J."/>
            <person name="Schuster L."/>
            <person name="Cowan T.M."/>
            <person name="Smanski M.J."/>
            <person name="Chevrette M.G."/>
            <person name="De Carvalho L.P.S."/>
            <person name="Shen B."/>
        </authorList>
    </citation>
    <scope>NUCLEOTIDE SEQUENCE [LARGE SCALE GENOMIC DNA]</scope>
    <source>
        <strain evidence="1 2">NPDC046851</strain>
    </source>
</reference>
<dbReference type="Proteomes" id="UP001551189">
    <property type="component" value="Unassembled WGS sequence"/>
</dbReference>
<organism evidence="1 2">
    <name type="scientific">Streptomyces neyagawaensis</name>
    <dbReference type="NCBI Taxonomy" id="42238"/>
    <lineage>
        <taxon>Bacteria</taxon>
        <taxon>Bacillati</taxon>
        <taxon>Actinomycetota</taxon>
        <taxon>Actinomycetes</taxon>
        <taxon>Kitasatosporales</taxon>
        <taxon>Streptomycetaceae</taxon>
        <taxon>Streptomyces</taxon>
    </lineage>
</organism>
<dbReference type="Gene3D" id="1.10.287.1060">
    <property type="entry name" value="ESAT-6-like"/>
    <property type="match status" value="1"/>
</dbReference>
<protein>
    <submittedName>
        <fullName evidence="1">Uncharacterized protein</fullName>
    </submittedName>
</protein>
<name>A0ABV3B6Z1_9ACTN</name>
<dbReference type="RefSeq" id="WP_359698517.1">
    <property type="nucleotide sequence ID" value="NZ_JBEYXT010000148.1"/>
</dbReference>
<evidence type="ECO:0000313" key="2">
    <source>
        <dbReference type="Proteomes" id="UP001551189"/>
    </source>
</evidence>
<sequence length="98" mass="10420">MRNVVDPESINATAAKLSNAVTSTLVPQLSSLQQEVEALLSDGLVLEKSSPKLKESYANFNKSVTEAVNNITEFAKQFQSIGTGVSDYDSQVASSIPA</sequence>